<dbReference type="EMBL" id="CABPRJ010000496">
    <property type="protein sequence ID" value="VVC29679.1"/>
    <property type="molecule type" value="Genomic_DNA"/>
</dbReference>
<dbReference type="Pfam" id="PF14671">
    <property type="entry name" value="DSPn"/>
    <property type="match status" value="1"/>
</dbReference>
<dbReference type="InterPro" id="IPR020422">
    <property type="entry name" value="TYR_PHOSPHATASE_DUAL_dom"/>
</dbReference>
<dbReference type="PANTHER" id="PTHR46060:SF1">
    <property type="entry name" value="MARINER MOS1 TRANSPOSASE-LIKE PROTEIN"/>
    <property type="match status" value="1"/>
</dbReference>
<gene>
    <name evidence="7" type="ORF">CINCED_3A010753</name>
</gene>
<dbReference type="InterPro" id="IPR001888">
    <property type="entry name" value="Transposase_1"/>
</dbReference>
<feature type="domain" description="Tyrosine specific protein phosphatases" evidence="6">
    <location>
        <begin position="269"/>
        <end position="331"/>
    </location>
</feature>
<dbReference type="InterPro" id="IPR029260">
    <property type="entry name" value="DSPn"/>
</dbReference>
<dbReference type="InterPro" id="IPR036397">
    <property type="entry name" value="RNaseH_sf"/>
</dbReference>
<dbReference type="Pfam" id="PF01359">
    <property type="entry name" value="Transposase_1"/>
    <property type="match status" value="1"/>
</dbReference>
<dbReference type="Gene3D" id="3.30.420.10">
    <property type="entry name" value="Ribonuclease H-like superfamily/Ribonuclease H"/>
    <property type="match status" value="1"/>
</dbReference>
<dbReference type="InterPro" id="IPR029021">
    <property type="entry name" value="Prot-tyrosine_phosphatase-like"/>
</dbReference>
<dbReference type="AlphaFoldDB" id="A0A5E4MDX2"/>
<evidence type="ECO:0000256" key="3">
    <source>
        <dbReference type="ARBA" id="ARBA00022801"/>
    </source>
</evidence>
<dbReference type="Gene3D" id="1.10.10.1450">
    <property type="match status" value="1"/>
</dbReference>
<keyword evidence="8" id="KW-1185">Reference proteome</keyword>
<evidence type="ECO:0000256" key="4">
    <source>
        <dbReference type="ARBA" id="ARBA00022912"/>
    </source>
</evidence>
<dbReference type="SUPFAM" id="SSF52799">
    <property type="entry name" value="(Phosphotyrosine protein) phosphatases II"/>
    <property type="match status" value="2"/>
</dbReference>
<dbReference type="FunFam" id="3.90.190.10:FF:000006">
    <property type="entry name" value="Dual specificity protein phosphatase CDC14B"/>
    <property type="match status" value="1"/>
</dbReference>
<dbReference type="PROSITE" id="PS00383">
    <property type="entry name" value="TYR_PHOSPHATASE_1"/>
    <property type="match status" value="1"/>
</dbReference>
<dbReference type="PANTHER" id="PTHR46060">
    <property type="entry name" value="MARINER MOS1 TRANSPOSASE-LIKE PROTEIN"/>
    <property type="match status" value="1"/>
</dbReference>
<feature type="domain" description="Tyrosine-protein phosphatase" evidence="5">
    <location>
        <begin position="190"/>
        <end position="346"/>
    </location>
</feature>
<dbReference type="InterPro" id="IPR052709">
    <property type="entry name" value="Transposase-MT_Hybrid"/>
</dbReference>
<dbReference type="Pfam" id="PF22785">
    <property type="entry name" value="Tc-R-P"/>
    <property type="match status" value="1"/>
</dbReference>
<organism evidence="7 8">
    <name type="scientific">Cinara cedri</name>
    <dbReference type="NCBI Taxonomy" id="506608"/>
    <lineage>
        <taxon>Eukaryota</taxon>
        <taxon>Metazoa</taxon>
        <taxon>Ecdysozoa</taxon>
        <taxon>Arthropoda</taxon>
        <taxon>Hexapoda</taxon>
        <taxon>Insecta</taxon>
        <taxon>Pterygota</taxon>
        <taxon>Neoptera</taxon>
        <taxon>Paraneoptera</taxon>
        <taxon>Hemiptera</taxon>
        <taxon>Sternorrhyncha</taxon>
        <taxon>Aphidomorpha</taxon>
        <taxon>Aphidoidea</taxon>
        <taxon>Aphididae</taxon>
        <taxon>Lachninae</taxon>
        <taxon>Cinara</taxon>
    </lineage>
</organism>
<protein>
    <recommendedName>
        <fullName evidence="2">protein-tyrosine-phosphatase</fullName>
        <ecNumber evidence="2">3.1.3.48</ecNumber>
    </recommendedName>
</protein>
<dbReference type="InterPro" id="IPR016130">
    <property type="entry name" value="Tyr_Pase_AS"/>
</dbReference>
<evidence type="ECO:0000313" key="8">
    <source>
        <dbReference type="Proteomes" id="UP000325440"/>
    </source>
</evidence>
<dbReference type="Pfam" id="PF17906">
    <property type="entry name" value="HTH_48"/>
    <property type="match status" value="1"/>
</dbReference>
<dbReference type="GO" id="GO:0003676">
    <property type="term" value="F:nucleic acid binding"/>
    <property type="evidence" value="ECO:0007669"/>
    <property type="project" value="InterPro"/>
</dbReference>
<dbReference type="GO" id="GO:0004725">
    <property type="term" value="F:protein tyrosine phosphatase activity"/>
    <property type="evidence" value="ECO:0007669"/>
    <property type="project" value="UniProtKB-EC"/>
</dbReference>
<proteinExistence type="inferred from homology"/>
<comment type="similarity">
    <text evidence="1">Belongs to the protein-tyrosine phosphatase family. Non-receptor class CDC14 subfamily.</text>
</comment>
<keyword evidence="4" id="KW-0904">Protein phosphatase</keyword>
<reference evidence="7 8" key="1">
    <citation type="submission" date="2019-08" db="EMBL/GenBank/DDBJ databases">
        <authorList>
            <person name="Alioto T."/>
            <person name="Alioto T."/>
            <person name="Gomez Garrido J."/>
        </authorList>
    </citation>
    <scope>NUCLEOTIDE SEQUENCE [LARGE SCALE GENOMIC DNA]</scope>
</reference>
<accession>A0A5E4MDX2</accession>
<name>A0A5E4MDX2_9HEMI</name>
<dbReference type="PROSITE" id="PS50054">
    <property type="entry name" value="TYR_PHOSPHATASE_DUAL"/>
    <property type="match status" value="1"/>
</dbReference>
<evidence type="ECO:0000259" key="6">
    <source>
        <dbReference type="PROSITE" id="PS50056"/>
    </source>
</evidence>
<dbReference type="Gene3D" id="3.90.190.10">
    <property type="entry name" value="Protein tyrosine phosphatase superfamily"/>
    <property type="match status" value="2"/>
</dbReference>
<dbReference type="PROSITE" id="PS50056">
    <property type="entry name" value="TYR_PHOSPHATASE_2"/>
    <property type="match status" value="1"/>
</dbReference>
<evidence type="ECO:0000313" key="7">
    <source>
        <dbReference type="EMBL" id="VVC29679.1"/>
    </source>
</evidence>
<keyword evidence="3" id="KW-0378">Hydrolase</keyword>
<sequence length="691" mass="80777">MSTEINEKPTMPINKAYRLFRSNPSEVLDLCKLVEIVVGRVYFAAYSKHRRHPDTTELHFFSFDRIPLDLGGLAEYVQCLNGKMFDHRYHSKTLVHYCGLGAIDSNLCRDYYNNAALLVGTYAISVKQMKPLIIYELLKSTIDQNNSVFGGDKTTCIDLYDCLNVIYKAVKYKFVDFNTFSCQEYYRSRDLTWIVPDKFIAFRGPIEKYPGQRNDLQYYVKYFQNNNVRTVIRLNSPTDYNSSWFSNSNIEHVDLYFKDGSTPSNVVLQTFLNISERHDGAIAVHCKAGLGRTGTMIAAYLIQHYRMTAHESVAWMRMCRPGSIAGSQQSFLVDNELMLWEKGDEFRIVDSHEQRVAVKFCFLLGKDTAETVNLLKTAYKDDAFGKTQVHEWFTRFKNGELSIDHLPDLSRPSTSQHDKHVEQIRVLVYEDRRRTIQELSELSGIICNSVQRILTEVLLLNYIAEKCVPQLLTVLQKENRTQFCSMLKDHFQSDPNFFSKIITGDELWYYGYNPEINHQSSKSKHVNFTRQIKSDVKIILICFFDVKGIVHSEFVPQYQIVNQVFYLEILERLRNSVRDKRPNLWQSGEWFFHHDNASAHTAISVRQFYTKNYMIPLSHPPFSPDLAPCDFFLFPRMKRYLKGKHSVEVNEVEQKTLEVLKDIKENEFQRCFEQWEMRLEECINSNGEYIL</sequence>
<dbReference type="OrthoDB" id="266663at2759"/>
<evidence type="ECO:0000256" key="2">
    <source>
        <dbReference type="ARBA" id="ARBA00013064"/>
    </source>
</evidence>
<dbReference type="Proteomes" id="UP000325440">
    <property type="component" value="Unassembled WGS sequence"/>
</dbReference>
<dbReference type="InterPro" id="IPR003595">
    <property type="entry name" value="Tyr_Pase_cat"/>
</dbReference>
<dbReference type="InterPro" id="IPR000387">
    <property type="entry name" value="Tyr_Pase_dom"/>
</dbReference>
<dbReference type="EC" id="3.1.3.48" evidence="2"/>
<dbReference type="InterPro" id="IPR041426">
    <property type="entry name" value="Mos1_HTH"/>
</dbReference>
<dbReference type="SMART" id="SM00404">
    <property type="entry name" value="PTPc_motif"/>
    <property type="match status" value="1"/>
</dbReference>
<evidence type="ECO:0000256" key="1">
    <source>
        <dbReference type="ARBA" id="ARBA00007315"/>
    </source>
</evidence>
<evidence type="ECO:0000259" key="5">
    <source>
        <dbReference type="PROSITE" id="PS50054"/>
    </source>
</evidence>